<feature type="signal peptide" evidence="1">
    <location>
        <begin position="1"/>
        <end position="25"/>
    </location>
</feature>
<keyword evidence="1" id="KW-0732">Signal</keyword>
<dbReference type="PANTHER" id="PTHR33491">
    <property type="entry name" value="OSJNBA0016N04.9 PROTEIN"/>
    <property type="match status" value="1"/>
</dbReference>
<dbReference type="AlphaFoldDB" id="A0A9Q1ABT7"/>
<comment type="caution">
    <text evidence="2">The sequence shown here is derived from an EMBL/GenBank/DDBJ whole genome shotgun (WGS) entry which is preliminary data.</text>
</comment>
<organism evidence="2 3">
    <name type="scientific">Salix purpurea</name>
    <name type="common">Purple osier willow</name>
    <dbReference type="NCBI Taxonomy" id="77065"/>
    <lineage>
        <taxon>Eukaryota</taxon>
        <taxon>Viridiplantae</taxon>
        <taxon>Streptophyta</taxon>
        <taxon>Embryophyta</taxon>
        <taxon>Tracheophyta</taxon>
        <taxon>Spermatophyta</taxon>
        <taxon>Magnoliopsida</taxon>
        <taxon>eudicotyledons</taxon>
        <taxon>Gunneridae</taxon>
        <taxon>Pentapetalae</taxon>
        <taxon>rosids</taxon>
        <taxon>fabids</taxon>
        <taxon>Malpighiales</taxon>
        <taxon>Salicaceae</taxon>
        <taxon>Saliceae</taxon>
        <taxon>Salix</taxon>
    </lineage>
</organism>
<keyword evidence="2" id="KW-0808">Transferase</keyword>
<evidence type="ECO:0000313" key="3">
    <source>
        <dbReference type="Proteomes" id="UP001151532"/>
    </source>
</evidence>
<keyword evidence="2" id="KW-0418">Kinase</keyword>
<reference evidence="2" key="2">
    <citation type="journal article" date="2023" name="Int. J. Mol. Sci.">
        <title>De Novo Assembly and Annotation of 11 Diverse Shrub Willow (Salix) Genomes Reveals Novel Gene Organization in Sex-Linked Regions.</title>
        <authorList>
            <person name="Hyden B."/>
            <person name="Feng K."/>
            <person name="Yates T.B."/>
            <person name="Jawdy S."/>
            <person name="Cereghino C."/>
            <person name="Smart L.B."/>
            <person name="Muchero W."/>
        </authorList>
    </citation>
    <scope>NUCLEOTIDE SEQUENCE</scope>
    <source>
        <tissue evidence="2">Shoot tip</tissue>
    </source>
</reference>
<protein>
    <submittedName>
        <fullName evidence="2">WALL-ASSOCIATED RECEPTOR KINASE 2-LIKE</fullName>
    </submittedName>
</protein>
<proteinExistence type="predicted"/>
<keyword evidence="3" id="KW-1185">Reference proteome</keyword>
<accession>A0A9Q1ABT7</accession>
<name>A0A9Q1ABT7_SALPP</name>
<sequence>MTLQMRVSLLMVLVMLWLMTTQSSSQDVKPDCAMDEHFFLNCSSNDGGDELWFRSNMTAHIISVLEGTVTVSIAMKLGPGSFTFSDTLNIFTAIGCDTAAEVTNEEFTYRAACLSLCTKFVNMTDENTCSGSGCCQASIPMGLKSLDISSYSISTTRMFRISIPVDLHF</sequence>
<dbReference type="GO" id="GO:0016301">
    <property type="term" value="F:kinase activity"/>
    <property type="evidence" value="ECO:0007669"/>
    <property type="project" value="UniProtKB-KW"/>
</dbReference>
<keyword evidence="2" id="KW-0675">Receptor</keyword>
<evidence type="ECO:0000256" key="1">
    <source>
        <dbReference type="SAM" id="SignalP"/>
    </source>
</evidence>
<reference evidence="2" key="1">
    <citation type="submission" date="2022-11" db="EMBL/GenBank/DDBJ databases">
        <authorList>
            <person name="Hyden B.L."/>
            <person name="Feng K."/>
            <person name="Yates T."/>
            <person name="Jawdy S."/>
            <person name="Smart L.B."/>
            <person name="Muchero W."/>
        </authorList>
    </citation>
    <scope>NUCLEOTIDE SEQUENCE</scope>
    <source>
        <tissue evidence="2">Shoot tip</tissue>
    </source>
</reference>
<feature type="chain" id="PRO_5040448134" evidence="1">
    <location>
        <begin position="26"/>
        <end position="169"/>
    </location>
</feature>
<evidence type="ECO:0000313" key="2">
    <source>
        <dbReference type="EMBL" id="KAJ6765735.1"/>
    </source>
</evidence>
<gene>
    <name evidence="2" type="ORF">OIU79_021842</name>
</gene>
<dbReference type="EMBL" id="JAPFFK010000004">
    <property type="protein sequence ID" value="KAJ6765735.1"/>
    <property type="molecule type" value="Genomic_DNA"/>
</dbReference>
<dbReference type="Proteomes" id="UP001151532">
    <property type="component" value="Chromosome 4"/>
</dbReference>